<feature type="region of interest" description="Disordered" evidence="1">
    <location>
        <begin position="1"/>
        <end position="33"/>
    </location>
</feature>
<gene>
    <name evidence="4" type="ORF">GCM10011594_41810</name>
</gene>
<dbReference type="InterPro" id="IPR051680">
    <property type="entry name" value="ATP-dep_Glu-Cys_Ligase-2"/>
</dbReference>
<dbReference type="Gene3D" id="3.40.50.11290">
    <property type="match status" value="1"/>
</dbReference>
<evidence type="ECO:0008006" key="6">
    <source>
        <dbReference type="Google" id="ProtNLM"/>
    </source>
</evidence>
<dbReference type="EMBL" id="BMNA01000018">
    <property type="protein sequence ID" value="GGM17381.1"/>
    <property type="molecule type" value="Genomic_DNA"/>
</dbReference>
<evidence type="ECO:0000313" key="4">
    <source>
        <dbReference type="EMBL" id="GGM17381.1"/>
    </source>
</evidence>
<dbReference type="PANTHER" id="PTHR34595:SF2">
    <property type="entry name" value="BLR2978 PROTEIN"/>
    <property type="match status" value="1"/>
</dbReference>
<evidence type="ECO:0000259" key="3">
    <source>
        <dbReference type="Pfam" id="PF14403"/>
    </source>
</evidence>
<comment type="caution">
    <text evidence="4">The sequence shown here is derived from an EMBL/GenBank/DDBJ whole genome shotgun (WGS) entry which is preliminary data.</text>
</comment>
<dbReference type="SUPFAM" id="SSF56059">
    <property type="entry name" value="Glutathione synthetase ATP-binding domain-like"/>
    <property type="match status" value="1"/>
</dbReference>
<feature type="domain" description="Circularly permuted ATP-grasp type 2" evidence="3">
    <location>
        <begin position="123"/>
        <end position="495"/>
    </location>
</feature>
<accession>A0A917WNI8</accession>
<evidence type="ECO:0000259" key="2">
    <source>
        <dbReference type="Pfam" id="PF04168"/>
    </source>
</evidence>
<feature type="region of interest" description="Disordered" evidence="1">
    <location>
        <begin position="90"/>
        <end position="117"/>
    </location>
</feature>
<dbReference type="Proteomes" id="UP000655208">
    <property type="component" value="Unassembled WGS sequence"/>
</dbReference>
<dbReference type="Pfam" id="PF04168">
    <property type="entry name" value="Alpha-E"/>
    <property type="match status" value="1"/>
</dbReference>
<dbReference type="Gene3D" id="3.30.1490.270">
    <property type="match status" value="1"/>
</dbReference>
<protein>
    <recommendedName>
        <fullName evidence="6">DUF403 domain-containing protein</fullName>
    </recommendedName>
</protein>
<dbReference type="AlphaFoldDB" id="A0A917WNI8"/>
<dbReference type="InterPro" id="IPR007296">
    <property type="entry name" value="DUF403"/>
</dbReference>
<dbReference type="PANTHER" id="PTHR34595">
    <property type="entry name" value="BLR5612 PROTEIN"/>
    <property type="match status" value="1"/>
</dbReference>
<dbReference type="Pfam" id="PF14403">
    <property type="entry name" value="CP_ATPgrasp_2"/>
    <property type="match status" value="1"/>
</dbReference>
<proteinExistence type="predicted"/>
<keyword evidence="5" id="KW-1185">Reference proteome</keyword>
<dbReference type="InterPro" id="IPR025841">
    <property type="entry name" value="CP_ATPgrasp_2"/>
</dbReference>
<sequence length="887" mass="93473">MTAVDAPAGSWTGGPLVDGYRNRTGPFPAAGGPPTGPAWDELTGTGSALLPGWAEVARALEDIGPGGLPALTEQVDRLLADGGVTYVPVGSGDGADTADGAGSTDAADPTPVAPQPWPLDPVPLVVDAADWQRLETALAQRSTLLDLVLQDLYGDRDLVRRGLVPAELVYAHDHYLRAAHGIRIPGAHQLFFHAVDLCRGPDGHFLAVSDRAQAPSGSGYAVAGRRVVSRVLPGLFRQSAPRGLAPFFRAVNLALQAVAPHHADDPRTVLLSPGSLSETAFDQAAVASLLGVPLVEGADLTVRDGRLWMRALGRYEPVDVVLRRVDAAWSDPLDLRPGSQLGVAGLTEACRRGTVTVVNTLGSGAVENPGLLPLLPRLARALLAEDLLLPSVPTVWCGDPDGLRQVLARFDELVLRPTGRGPTVDPATLSPAGRERLRARIAAEPARWVGQERAPFAEAPVVVGDRLVARRVGLRAFVVAQPTGYLVLPGGLGRVLREPSDGTGDSRPHAAAAATVAAAVAAKDVWVRPPAVAPASAAVVRLDTVPVGAPRDAAAVASPRVLEDLFWLGRYAERTEDLTRLLLATRELVDSYRFRPDDPEAGAVAVLLGAVTEVSGAAVDVSASDPLAALRAVVLDGRVPGTVAQSLAGLQETARSVRDQLSSDTWMVLAAVDRAMAQLDAAKEDTGAQLQATKAAVLSGMLALSGLSAENMVRDPGWRLMDIGRRLERAQQLSAVLRAAVREVHGPAVDEVVLEAVLAAAESGVTYRRRYRGRFRVASVLDLLALDAANPRSLAYQVDAVAEDLRALPDAGGASRPERLTEDLAALLRRADATGLEVERDGRRVALTGFLDQVHGALRELGDAVAAAHFRHSRPMRQLDPYQVAAR</sequence>
<dbReference type="RefSeq" id="WP_188944805.1">
    <property type="nucleotide sequence ID" value="NZ_BMNA01000018.1"/>
</dbReference>
<reference evidence="4" key="1">
    <citation type="journal article" date="2014" name="Int. J. Syst. Evol. Microbiol.">
        <title>Complete genome sequence of Corynebacterium casei LMG S-19264T (=DSM 44701T), isolated from a smear-ripened cheese.</title>
        <authorList>
            <consortium name="US DOE Joint Genome Institute (JGI-PGF)"/>
            <person name="Walter F."/>
            <person name="Albersmeier A."/>
            <person name="Kalinowski J."/>
            <person name="Ruckert C."/>
        </authorList>
    </citation>
    <scope>NUCLEOTIDE SEQUENCE</scope>
    <source>
        <strain evidence="4">CGMCC 4.7308</strain>
    </source>
</reference>
<organism evidence="4 5">
    <name type="scientific">Nakamurella endophytica</name>
    <dbReference type="NCBI Taxonomy" id="1748367"/>
    <lineage>
        <taxon>Bacteria</taxon>
        <taxon>Bacillati</taxon>
        <taxon>Actinomycetota</taxon>
        <taxon>Actinomycetes</taxon>
        <taxon>Nakamurellales</taxon>
        <taxon>Nakamurellaceae</taxon>
        <taxon>Nakamurella</taxon>
    </lineage>
</organism>
<evidence type="ECO:0000313" key="5">
    <source>
        <dbReference type="Proteomes" id="UP000655208"/>
    </source>
</evidence>
<feature type="compositionally biased region" description="Low complexity" evidence="1">
    <location>
        <begin position="94"/>
        <end position="108"/>
    </location>
</feature>
<reference evidence="4" key="2">
    <citation type="submission" date="2020-09" db="EMBL/GenBank/DDBJ databases">
        <authorList>
            <person name="Sun Q."/>
            <person name="Zhou Y."/>
        </authorList>
    </citation>
    <scope>NUCLEOTIDE SEQUENCE</scope>
    <source>
        <strain evidence="4">CGMCC 4.7308</strain>
    </source>
</reference>
<feature type="domain" description="DUF403" evidence="2">
    <location>
        <begin position="559"/>
        <end position="870"/>
    </location>
</feature>
<name>A0A917WNI8_9ACTN</name>
<evidence type="ECO:0000256" key="1">
    <source>
        <dbReference type="SAM" id="MobiDB-lite"/>
    </source>
</evidence>